<sequence>MFNIIFNTVWVGALAGLFGGMVRFGWTKTLPPRSQMATANGPITVFLQQLGLTKKEAQKSLTVAGDQAVPVVALSVYYVYSMLVAIFFVLAANFDGRLTYGLGTMFGFVLWIVVDILFLPAFKTIPFFWHRSVYELAVEMVGYLIFGWAVYLVALGLPISGIYL</sequence>
<proteinExistence type="predicted"/>
<gene>
    <name evidence="2" type="ORF">FTRO_0080470</name>
</gene>
<organism evidence="2">
    <name type="scientific">Fructobacillus tropaeoli</name>
    <dbReference type="NCBI Taxonomy" id="709323"/>
    <lineage>
        <taxon>Bacteria</taxon>
        <taxon>Bacillati</taxon>
        <taxon>Bacillota</taxon>
        <taxon>Bacilli</taxon>
        <taxon>Lactobacillales</taxon>
        <taxon>Lactobacillaceae</taxon>
        <taxon>Fructobacillus</taxon>
    </lineage>
</organism>
<dbReference type="STRING" id="709323.GCA_001047135_01341"/>
<dbReference type="InterPro" id="IPR009898">
    <property type="entry name" value="DUF1440"/>
</dbReference>
<reference evidence="2" key="1">
    <citation type="journal article" date="2015" name="BMC Genomics">
        <title>Comparative genomics of Fructobacillus spp. and Leuconostoc spp. reveals niche-specific evolution of Fructobacillus spp.</title>
        <authorList>
            <person name="Endo A."/>
            <person name="Tanizawa Y."/>
            <person name="Tanaka N."/>
            <person name="Maeno S."/>
            <person name="Kumar H."/>
            <person name="Shiwa Y."/>
            <person name="Okada S."/>
            <person name="Yoshikawa H."/>
            <person name="Dicks L."/>
            <person name="Nakagawa J."/>
            <person name="Arita M."/>
        </authorList>
    </citation>
    <scope>NUCLEOTIDE SEQUENCE [LARGE SCALE GENOMIC DNA]</scope>
    <source>
        <strain evidence="2">F214-1</strain>
    </source>
</reference>
<dbReference type="EMBL" id="DF968085">
    <property type="protein sequence ID" value="GAP04776.1"/>
    <property type="molecule type" value="Genomic_DNA"/>
</dbReference>
<keyword evidence="1" id="KW-0812">Transmembrane</keyword>
<dbReference type="Proteomes" id="UP000064514">
    <property type="component" value="Unassembled WGS sequence"/>
</dbReference>
<keyword evidence="1" id="KW-0472">Membrane</keyword>
<protein>
    <recommendedName>
        <fullName evidence="3">Integral membrane protein</fullName>
    </recommendedName>
</protein>
<dbReference type="RefSeq" id="WP_059394121.1">
    <property type="nucleotide sequence ID" value="NZ_DF968085.1"/>
</dbReference>
<name>A0A3F3H311_9LACO</name>
<feature type="transmembrane region" description="Helical" evidence="1">
    <location>
        <begin position="6"/>
        <end position="26"/>
    </location>
</feature>
<evidence type="ECO:0008006" key="3">
    <source>
        <dbReference type="Google" id="ProtNLM"/>
    </source>
</evidence>
<feature type="transmembrane region" description="Helical" evidence="1">
    <location>
        <begin position="68"/>
        <end position="92"/>
    </location>
</feature>
<feature type="transmembrane region" description="Helical" evidence="1">
    <location>
        <begin position="98"/>
        <end position="119"/>
    </location>
</feature>
<feature type="transmembrane region" description="Helical" evidence="1">
    <location>
        <begin position="140"/>
        <end position="163"/>
    </location>
</feature>
<accession>A0A3F3H311</accession>
<evidence type="ECO:0000313" key="2">
    <source>
        <dbReference type="EMBL" id="GAP04776.1"/>
    </source>
</evidence>
<evidence type="ECO:0000256" key="1">
    <source>
        <dbReference type="SAM" id="Phobius"/>
    </source>
</evidence>
<keyword evidence="1" id="KW-1133">Transmembrane helix</keyword>
<dbReference type="Pfam" id="PF07274">
    <property type="entry name" value="DUF1440"/>
    <property type="match status" value="1"/>
</dbReference>
<dbReference type="AlphaFoldDB" id="A0A3F3H311"/>